<sequence length="447" mass="51691">MSTLERIYDSSPVLIQNILCSLKGFLICRKRFNGNFKKQLSLFNKYAYQPETELRKFFQEIQTVPYYQRLFNDYGFNVTATDPYKELLKLPILTKIDIKTHLNDIVNSNFRGEAYLSHTSGTTGSGLVFPCSREMENKQWAVWWRYRSWHGIGLNTWCGWFGGRTIISPKNTKTPFWRINYPGRQVMFSAYHLNKDTVELYHQKLKRSRLTWLHGYPSQISLLSSLIVDQRLVPLDQVTHITFGAENLLEGQKQIISKVFPNAKLTQHYGLAEGVANLSQDVHGRWKIDEDFAYVEFVPISEEDPTICRIVGTGFSNYAFPLVRYDTGDIAKIERLPNGTVNVLSIDGRKEDYISLPNGIKLGRLDHIFKDLINIQEAQIYQKSISEIEFRIVKGQFYGITDEQLLWSEIRSRITGSIKVTISYVDKISRTKSGKLRLVISDVKQNK</sequence>
<dbReference type="EMBL" id="WKMW01000023">
    <property type="protein sequence ID" value="MRY86335.1"/>
    <property type="molecule type" value="Genomic_DNA"/>
</dbReference>
<dbReference type="Proteomes" id="UP000095332">
    <property type="component" value="Unassembled WGS sequence"/>
</dbReference>
<proteinExistence type="predicted"/>
<dbReference type="PANTHER" id="PTHR36932">
    <property type="entry name" value="CAPSULAR POLYSACCHARIDE BIOSYNTHESIS PROTEIN"/>
    <property type="match status" value="1"/>
</dbReference>
<dbReference type="InterPro" id="IPR053158">
    <property type="entry name" value="CapK_Type1_Caps_Biosynth"/>
</dbReference>
<dbReference type="PANTHER" id="PTHR36932:SF1">
    <property type="entry name" value="CAPSULAR POLYSACCHARIDE BIOSYNTHESIS PROTEIN"/>
    <property type="match status" value="1"/>
</dbReference>
<dbReference type="RefSeq" id="WP_057329627.1">
    <property type="nucleotide sequence ID" value="NZ_CZBM01000032.1"/>
</dbReference>
<accession>A0A174XIV1</accession>
<name>A0A174XIV1_PARDI</name>
<organism evidence="1 4">
    <name type="scientific">Parabacteroides distasonis</name>
    <dbReference type="NCBI Taxonomy" id="823"/>
    <lineage>
        <taxon>Bacteria</taxon>
        <taxon>Pseudomonadati</taxon>
        <taxon>Bacteroidota</taxon>
        <taxon>Bacteroidia</taxon>
        <taxon>Bacteroidales</taxon>
        <taxon>Tannerellaceae</taxon>
        <taxon>Parabacteroides</taxon>
    </lineage>
</organism>
<dbReference type="InterPro" id="IPR042099">
    <property type="entry name" value="ANL_N_sf"/>
</dbReference>
<dbReference type="Gene3D" id="3.40.50.12780">
    <property type="entry name" value="N-terminal domain of ligase-like"/>
    <property type="match status" value="1"/>
</dbReference>
<evidence type="ECO:0000313" key="1">
    <source>
        <dbReference type="EMBL" id="CUQ56808.1"/>
    </source>
</evidence>
<dbReference type="Proteomes" id="UP000471216">
    <property type="component" value="Unassembled WGS sequence"/>
</dbReference>
<evidence type="ECO:0000313" key="6">
    <source>
        <dbReference type="Proteomes" id="UP000471216"/>
    </source>
</evidence>
<gene>
    <name evidence="1" type="ORF">ERS852560_04345</name>
    <name evidence="3" type="ORF">GKD54_18905</name>
    <name evidence="2" type="ORF">GKD58_19145</name>
</gene>
<reference evidence="5 6" key="2">
    <citation type="journal article" date="2019" name="Nat. Med.">
        <title>A library of human gut bacterial isolates paired with longitudinal multiomics data enables mechanistic microbiome research.</title>
        <authorList>
            <person name="Poyet M."/>
            <person name="Groussin M."/>
            <person name="Gibbons S.M."/>
            <person name="Avila-Pacheco J."/>
            <person name="Jiang X."/>
            <person name="Kearney S.M."/>
            <person name="Perrotta A.R."/>
            <person name="Berdy B."/>
            <person name="Zhao S."/>
            <person name="Lieberman T.D."/>
            <person name="Swanson P.K."/>
            <person name="Smith M."/>
            <person name="Roesemann S."/>
            <person name="Alexander J.E."/>
            <person name="Rich S.A."/>
            <person name="Livny J."/>
            <person name="Vlamakis H."/>
            <person name="Clish C."/>
            <person name="Bullock K."/>
            <person name="Deik A."/>
            <person name="Scott J."/>
            <person name="Pierce K.A."/>
            <person name="Xavier R.J."/>
            <person name="Alm E.J."/>
        </authorList>
    </citation>
    <scope>NUCLEOTIDE SEQUENCE [LARGE SCALE GENOMIC DNA]</scope>
    <source>
        <strain evidence="3 6">BIOML-A10</strain>
        <strain evidence="2 5">BIOML-A11</strain>
    </source>
</reference>
<dbReference type="AlphaFoldDB" id="A0A174XIV1"/>
<reference evidence="1 4" key="1">
    <citation type="submission" date="2015-09" db="EMBL/GenBank/DDBJ databases">
        <authorList>
            <consortium name="Pathogen Informatics"/>
        </authorList>
    </citation>
    <scope>NUCLEOTIDE SEQUENCE [LARGE SCALE GENOMIC DNA]</scope>
    <source>
        <strain evidence="1 4">2789STDY5834948</strain>
    </source>
</reference>
<evidence type="ECO:0000313" key="2">
    <source>
        <dbReference type="EMBL" id="MRY86335.1"/>
    </source>
</evidence>
<evidence type="ECO:0000313" key="5">
    <source>
        <dbReference type="Proteomes" id="UP000450599"/>
    </source>
</evidence>
<dbReference type="EMBL" id="CZBM01000032">
    <property type="protein sequence ID" value="CUQ56808.1"/>
    <property type="molecule type" value="Genomic_DNA"/>
</dbReference>
<dbReference type="SUPFAM" id="SSF56801">
    <property type="entry name" value="Acetyl-CoA synthetase-like"/>
    <property type="match status" value="1"/>
</dbReference>
<dbReference type="Proteomes" id="UP000450599">
    <property type="component" value="Unassembled WGS sequence"/>
</dbReference>
<dbReference type="EMBL" id="WKMX01000021">
    <property type="protein sequence ID" value="MRZ08233.1"/>
    <property type="molecule type" value="Genomic_DNA"/>
</dbReference>
<protein>
    <submittedName>
        <fullName evidence="1">Amino acid adenylation domain</fullName>
    </submittedName>
</protein>
<evidence type="ECO:0000313" key="3">
    <source>
        <dbReference type="EMBL" id="MRZ08233.1"/>
    </source>
</evidence>
<evidence type="ECO:0000313" key="4">
    <source>
        <dbReference type="Proteomes" id="UP000095332"/>
    </source>
</evidence>